<comment type="subcellular location">
    <subcellularLocation>
        <location evidence="1">Endomembrane system</location>
        <topology evidence="1">Multi-pass membrane protein</topology>
    </subcellularLocation>
</comment>
<feature type="region of interest" description="Disordered" evidence="11">
    <location>
        <begin position="82"/>
        <end position="112"/>
    </location>
</feature>
<dbReference type="InterPro" id="IPR039859">
    <property type="entry name" value="PFA4/ZDH16/20/ERF2-like"/>
</dbReference>
<feature type="compositionally biased region" description="Basic and acidic residues" evidence="11">
    <location>
        <begin position="12"/>
        <end position="22"/>
    </location>
</feature>
<evidence type="ECO:0000313" key="13">
    <source>
        <dbReference type="EMBL" id="KFG46880.1"/>
    </source>
</evidence>
<keyword evidence="4 10" id="KW-0812">Transmembrane</keyword>
<dbReference type="VEuPathDB" id="ToxoDB:TGDOM2_246650"/>
<keyword evidence="9 10" id="KW-0012">Acyltransferase</keyword>
<evidence type="ECO:0000256" key="3">
    <source>
        <dbReference type="ARBA" id="ARBA00022679"/>
    </source>
</evidence>
<evidence type="ECO:0000256" key="6">
    <source>
        <dbReference type="ARBA" id="ARBA00023136"/>
    </source>
</evidence>
<feature type="region of interest" description="Disordered" evidence="11">
    <location>
        <begin position="344"/>
        <end position="375"/>
    </location>
</feature>
<keyword evidence="8" id="KW-0449">Lipoprotein</keyword>
<dbReference type="AlphaFoldDB" id="A0A086KR62"/>
<proteinExistence type="inferred from homology"/>
<keyword evidence="3 10" id="KW-0808">Transferase</keyword>
<comment type="similarity">
    <text evidence="2 10">Belongs to the DHHC palmitoyltransferase family.</text>
</comment>
<evidence type="ECO:0000313" key="14">
    <source>
        <dbReference type="Proteomes" id="UP000028837"/>
    </source>
</evidence>
<feature type="compositionally biased region" description="Basic and acidic residues" evidence="11">
    <location>
        <begin position="344"/>
        <end position="353"/>
    </location>
</feature>
<dbReference type="GO" id="GO:0005783">
    <property type="term" value="C:endoplasmic reticulum"/>
    <property type="evidence" value="ECO:0007669"/>
    <property type="project" value="TreeGrafter"/>
</dbReference>
<dbReference type="PANTHER" id="PTHR22883">
    <property type="entry name" value="ZINC FINGER DHHC DOMAIN CONTAINING PROTEIN"/>
    <property type="match status" value="1"/>
</dbReference>
<comment type="caution">
    <text evidence="13">The sequence shown here is derived from an EMBL/GenBank/DDBJ whole genome shotgun (WGS) entry which is preliminary data.</text>
</comment>
<dbReference type="EC" id="2.3.1.225" evidence="10"/>
<dbReference type="OrthoDB" id="9909019at2759"/>
<feature type="transmembrane region" description="Helical" evidence="10">
    <location>
        <begin position="212"/>
        <end position="233"/>
    </location>
</feature>
<feature type="transmembrane region" description="Helical" evidence="10">
    <location>
        <begin position="178"/>
        <end position="200"/>
    </location>
</feature>
<keyword evidence="7" id="KW-0564">Palmitate</keyword>
<keyword evidence="5 10" id="KW-1133">Transmembrane helix</keyword>
<evidence type="ECO:0000256" key="4">
    <source>
        <dbReference type="ARBA" id="ARBA00022692"/>
    </source>
</evidence>
<dbReference type="InterPro" id="IPR001594">
    <property type="entry name" value="Palmitoyltrfase_DHHC"/>
</dbReference>
<dbReference type="Proteomes" id="UP000028837">
    <property type="component" value="Unassembled WGS sequence"/>
</dbReference>
<dbReference type="GO" id="GO:0006612">
    <property type="term" value="P:protein targeting to membrane"/>
    <property type="evidence" value="ECO:0007669"/>
    <property type="project" value="TreeGrafter"/>
</dbReference>
<accession>A0A086KR62</accession>
<comment type="catalytic activity">
    <reaction evidence="10">
        <text>L-cysteinyl-[protein] + hexadecanoyl-CoA = S-hexadecanoyl-L-cysteinyl-[protein] + CoA</text>
        <dbReference type="Rhea" id="RHEA:36683"/>
        <dbReference type="Rhea" id="RHEA-COMP:10131"/>
        <dbReference type="Rhea" id="RHEA-COMP:11032"/>
        <dbReference type="ChEBI" id="CHEBI:29950"/>
        <dbReference type="ChEBI" id="CHEBI:57287"/>
        <dbReference type="ChEBI" id="CHEBI:57379"/>
        <dbReference type="ChEBI" id="CHEBI:74151"/>
        <dbReference type="EC" id="2.3.1.225"/>
    </reaction>
</comment>
<keyword evidence="6 10" id="KW-0472">Membrane</keyword>
<evidence type="ECO:0000256" key="2">
    <source>
        <dbReference type="ARBA" id="ARBA00008574"/>
    </source>
</evidence>
<evidence type="ECO:0000256" key="8">
    <source>
        <dbReference type="ARBA" id="ARBA00023288"/>
    </source>
</evidence>
<dbReference type="GO" id="GO:0019706">
    <property type="term" value="F:protein-cysteine S-palmitoyltransferase activity"/>
    <property type="evidence" value="ECO:0007669"/>
    <property type="project" value="UniProtKB-EC"/>
</dbReference>
<protein>
    <recommendedName>
        <fullName evidence="10">Palmitoyltransferase</fullName>
        <ecNumber evidence="10">2.3.1.225</ecNumber>
    </recommendedName>
</protein>
<dbReference type="EMBL" id="AHZU02000241">
    <property type="protein sequence ID" value="KFG46880.1"/>
    <property type="molecule type" value="Genomic_DNA"/>
</dbReference>
<feature type="region of interest" description="Disordered" evidence="11">
    <location>
        <begin position="1"/>
        <end position="24"/>
    </location>
</feature>
<evidence type="ECO:0000256" key="10">
    <source>
        <dbReference type="RuleBase" id="RU079119"/>
    </source>
</evidence>
<reference evidence="13 14" key="1">
    <citation type="submission" date="2014-02" db="EMBL/GenBank/DDBJ databases">
        <authorList>
            <person name="Sibley D."/>
            <person name="Venepally P."/>
            <person name="Karamycheva S."/>
            <person name="Hadjithomas M."/>
            <person name="Khan A."/>
            <person name="Brunk B."/>
            <person name="Roos D."/>
            <person name="Caler E."/>
            <person name="Lorenzi H."/>
        </authorList>
    </citation>
    <scope>NUCLEOTIDE SEQUENCE [LARGE SCALE GENOMIC DNA]</scope>
    <source>
        <strain evidence="13 14">GAB2-2007-GAL-DOM2</strain>
    </source>
</reference>
<evidence type="ECO:0000256" key="7">
    <source>
        <dbReference type="ARBA" id="ARBA00023139"/>
    </source>
</evidence>
<name>A0A086KR62_TOXGO</name>
<dbReference type="GO" id="GO:0005794">
    <property type="term" value="C:Golgi apparatus"/>
    <property type="evidence" value="ECO:0007669"/>
    <property type="project" value="TreeGrafter"/>
</dbReference>
<evidence type="ECO:0000256" key="11">
    <source>
        <dbReference type="SAM" id="MobiDB-lite"/>
    </source>
</evidence>
<evidence type="ECO:0000256" key="5">
    <source>
        <dbReference type="ARBA" id="ARBA00022989"/>
    </source>
</evidence>
<gene>
    <name evidence="13" type="ORF">TGDOM2_246650</name>
</gene>
<evidence type="ECO:0000256" key="9">
    <source>
        <dbReference type="ARBA" id="ARBA00023315"/>
    </source>
</evidence>
<feature type="domain" description="Palmitoyltransferase DHHC" evidence="12">
    <location>
        <begin position="424"/>
        <end position="484"/>
    </location>
</feature>
<comment type="domain">
    <text evidence="10">The DHHC domain is required for palmitoyltransferase activity.</text>
</comment>
<evidence type="ECO:0000256" key="1">
    <source>
        <dbReference type="ARBA" id="ARBA00004127"/>
    </source>
</evidence>
<dbReference type="PANTHER" id="PTHR22883:SF301">
    <property type="entry name" value="PALMITOYLTRANSFERASE ZDHHC12"/>
    <property type="match status" value="1"/>
</dbReference>
<sequence>MTTSAAPPRARTRMEASAEENRAQASTVLELQNIWVYGSSSGTSTSCKASCDHCACYNDSEKRDSHTCPQVEPSCWRTLPAYPSSPSRARTQQKRTGCSQFAPEGDRTPLSDCVQRSDIEQEPSEPPTFHQEASAFTCASWPLEFVQYADVAPPPDTPSHNANTYTISKPLKSLKVRAIGAVCTFFYLSAIVLSVSFLYVEDTSCRQAFADHKAFECLLWVALHVCAIVFYIWTGINPGYIRKPEEYPEVLSPTFPLSVPAEGISIDRSCFITSPTSDSDAAGHRSNVTRHSCLELSTQHTLSTEAYSDGEGKTRRATPIVPKCHEVETVTCSVYQCEDESRCSTASDDREGKPPALHDSANSQRQPKAAHCERGVSGARVKNGDDLIDFGIEVSERTTAADVKTHDSLTINYQGLCAIDRRKYTFCADCRILQPLRTRHCKECDHCVLTYDHHCAFLGCCVGEFNHWRFYLFLLSQTIAVTWDSAATGLLAYHTYLMLSNQTTWEHLHRRRIGYLKHLPKNVFPFSQGMDHLRVWNFAWNQGDEIPFNVFDNDYYDCGC</sequence>
<feature type="compositionally biased region" description="Polar residues" evidence="11">
    <location>
        <begin position="84"/>
        <end position="99"/>
    </location>
</feature>
<evidence type="ECO:0000259" key="12">
    <source>
        <dbReference type="Pfam" id="PF01529"/>
    </source>
</evidence>
<dbReference type="PROSITE" id="PS50216">
    <property type="entry name" value="DHHC"/>
    <property type="match status" value="1"/>
</dbReference>
<organism evidence="13 14">
    <name type="scientific">Toxoplasma gondii GAB2-2007-GAL-DOM2</name>
    <dbReference type="NCBI Taxonomy" id="1130820"/>
    <lineage>
        <taxon>Eukaryota</taxon>
        <taxon>Sar</taxon>
        <taxon>Alveolata</taxon>
        <taxon>Apicomplexa</taxon>
        <taxon>Conoidasida</taxon>
        <taxon>Coccidia</taxon>
        <taxon>Eucoccidiorida</taxon>
        <taxon>Eimeriorina</taxon>
        <taxon>Sarcocystidae</taxon>
        <taxon>Toxoplasma</taxon>
    </lineage>
</organism>
<dbReference type="Pfam" id="PF01529">
    <property type="entry name" value="DHHC"/>
    <property type="match status" value="1"/>
</dbReference>